<accession>A0AAV7DUM1</accession>
<dbReference type="PANTHER" id="PTHR34223">
    <property type="entry name" value="OS11G0201299 PROTEIN"/>
    <property type="match status" value="1"/>
</dbReference>
<dbReference type="EMBL" id="JAINDJ010000008">
    <property type="protein sequence ID" value="KAG9439187.1"/>
    <property type="molecule type" value="Genomic_DNA"/>
</dbReference>
<dbReference type="InterPro" id="IPR053781">
    <property type="entry name" value="F-box_AtFBL13-like"/>
</dbReference>
<dbReference type="Gene3D" id="3.80.10.10">
    <property type="entry name" value="Ribonuclease Inhibitor"/>
    <property type="match status" value="1"/>
</dbReference>
<gene>
    <name evidence="2" type="ORF">H6P81_019352</name>
</gene>
<dbReference type="InterPro" id="IPR053197">
    <property type="entry name" value="F-box_SCFL_complex_component"/>
</dbReference>
<dbReference type="Gene3D" id="1.20.1280.50">
    <property type="match status" value="1"/>
</dbReference>
<dbReference type="InterPro" id="IPR032675">
    <property type="entry name" value="LRR_dom_sf"/>
</dbReference>
<dbReference type="SUPFAM" id="SSF81383">
    <property type="entry name" value="F-box domain"/>
    <property type="match status" value="1"/>
</dbReference>
<dbReference type="CDD" id="cd22160">
    <property type="entry name" value="F-box_AtFBL13-like"/>
    <property type="match status" value="1"/>
</dbReference>
<organism evidence="2 3">
    <name type="scientific">Aristolochia fimbriata</name>
    <name type="common">White veined hardy Dutchman's pipe vine</name>
    <dbReference type="NCBI Taxonomy" id="158543"/>
    <lineage>
        <taxon>Eukaryota</taxon>
        <taxon>Viridiplantae</taxon>
        <taxon>Streptophyta</taxon>
        <taxon>Embryophyta</taxon>
        <taxon>Tracheophyta</taxon>
        <taxon>Spermatophyta</taxon>
        <taxon>Magnoliopsida</taxon>
        <taxon>Magnoliidae</taxon>
        <taxon>Piperales</taxon>
        <taxon>Aristolochiaceae</taxon>
        <taxon>Aristolochia</taxon>
    </lineage>
</organism>
<dbReference type="Proteomes" id="UP000825729">
    <property type="component" value="Unassembled WGS sequence"/>
</dbReference>
<evidence type="ECO:0000313" key="2">
    <source>
        <dbReference type="EMBL" id="KAG9439187.1"/>
    </source>
</evidence>
<comment type="caution">
    <text evidence="2">The sequence shown here is derived from an EMBL/GenBank/DDBJ whole genome shotgun (WGS) entry which is preliminary data.</text>
</comment>
<dbReference type="InterPro" id="IPR001810">
    <property type="entry name" value="F-box_dom"/>
</dbReference>
<dbReference type="Pfam" id="PF00646">
    <property type="entry name" value="F-box"/>
    <property type="match status" value="1"/>
</dbReference>
<feature type="domain" description="F-box" evidence="1">
    <location>
        <begin position="14"/>
        <end position="62"/>
    </location>
</feature>
<sequence length="474" mass="54506">MEEKLKCVVPNSREDGIRELPETVLLHILSYLPIKDLIRTSIVAKQWRNLWKSVPSLKFNISLCTRESNKQYSEKKLDFVDKVFKCRDSFALPEFHLSYSDTGKVGTSFPRRFKVWIEVVARLKPRLVDLYLRSPLRSLQLPTMEALEMLKLRVHNIGYETFNLKSLSGLHSLKILKLEGVDFCLGELSDLPILEELHLRYCHFVASFILEGPNIFVFDKLSSLSNLVLDNRFSRSFGVDKLSKIIAGCSVNTFFWSCTYIVWSALVEELHASVATPFANLKSLFLPFYCCYCDDYVESVIYLLQSCPKLEKLVIKFEARRHHGKNECFPTKDPPKFALPSLWEIEVAHDGKDEIQCCDGYHDNFRIWGTADCLHYIRSDHLSESPIRLRSAITKGCPRRPPLSRRRCRDAGLSLVFEGYVPTAGSFSEISALDPEMCVMGSSPTSEKFGIEEFKLFKDNCKANWSRKTKTNNY</sequence>
<dbReference type="SUPFAM" id="SSF52047">
    <property type="entry name" value="RNI-like"/>
    <property type="match status" value="1"/>
</dbReference>
<dbReference type="InterPro" id="IPR036047">
    <property type="entry name" value="F-box-like_dom_sf"/>
</dbReference>
<evidence type="ECO:0000259" key="1">
    <source>
        <dbReference type="PROSITE" id="PS50181"/>
    </source>
</evidence>
<keyword evidence="3" id="KW-1185">Reference proteome</keyword>
<dbReference type="PANTHER" id="PTHR34223:SF51">
    <property type="entry name" value="OS06G0556300 PROTEIN"/>
    <property type="match status" value="1"/>
</dbReference>
<reference evidence="2 3" key="1">
    <citation type="submission" date="2021-07" db="EMBL/GenBank/DDBJ databases">
        <title>The Aristolochia fimbriata genome: insights into angiosperm evolution, floral development and chemical biosynthesis.</title>
        <authorList>
            <person name="Jiao Y."/>
        </authorList>
    </citation>
    <scope>NUCLEOTIDE SEQUENCE [LARGE SCALE GENOMIC DNA]</scope>
    <source>
        <strain evidence="2">IBCAS-2021</strain>
        <tissue evidence="2">Leaf</tissue>
    </source>
</reference>
<evidence type="ECO:0000313" key="3">
    <source>
        <dbReference type="Proteomes" id="UP000825729"/>
    </source>
</evidence>
<dbReference type="AlphaFoldDB" id="A0AAV7DUM1"/>
<name>A0AAV7DUM1_ARIFI</name>
<dbReference type="SMART" id="SM00256">
    <property type="entry name" value="FBOX"/>
    <property type="match status" value="1"/>
</dbReference>
<dbReference type="PROSITE" id="PS50181">
    <property type="entry name" value="FBOX"/>
    <property type="match status" value="1"/>
</dbReference>
<proteinExistence type="predicted"/>
<protein>
    <recommendedName>
        <fullName evidence="1">F-box domain-containing protein</fullName>
    </recommendedName>
</protein>